<dbReference type="AlphaFoldDB" id="A0A2N0D9N2"/>
<keyword evidence="4" id="KW-0547">Nucleotide-binding</keyword>
<evidence type="ECO:0000256" key="1">
    <source>
        <dbReference type="ARBA" id="ARBA00004651"/>
    </source>
</evidence>
<evidence type="ECO:0000313" key="11">
    <source>
        <dbReference type="EMBL" id="PKA42820.1"/>
    </source>
</evidence>
<evidence type="ECO:0000256" key="5">
    <source>
        <dbReference type="ARBA" id="ARBA00022840"/>
    </source>
</evidence>
<gene>
    <name evidence="11" type="ORF">CWR43_15540</name>
</gene>
<keyword evidence="2" id="KW-1003">Cell membrane</keyword>
<dbReference type="Proteomes" id="UP000232164">
    <property type="component" value="Unassembled WGS sequence"/>
</dbReference>
<protein>
    <recommendedName>
        <fullName evidence="13">Mrp family chromosome partitioning ATPase</fullName>
    </recommendedName>
</protein>
<evidence type="ECO:0000256" key="6">
    <source>
        <dbReference type="ARBA" id="ARBA00022989"/>
    </source>
</evidence>
<dbReference type="InterPro" id="IPR005702">
    <property type="entry name" value="Wzc-like_C"/>
</dbReference>
<dbReference type="Pfam" id="PF02706">
    <property type="entry name" value="Wzz"/>
    <property type="match status" value="1"/>
</dbReference>
<dbReference type="PANTHER" id="PTHR32309:SF13">
    <property type="entry name" value="FERRIC ENTEROBACTIN TRANSPORT PROTEIN FEPE"/>
    <property type="match status" value="1"/>
</dbReference>
<dbReference type="InterPro" id="IPR003856">
    <property type="entry name" value="LPS_length_determ_N"/>
</dbReference>
<accession>A0A2N0D9N2</accession>
<dbReference type="STRING" id="1041146.GCA_000427985_01744"/>
<keyword evidence="3 8" id="KW-0812">Transmembrane</keyword>
<feature type="domain" description="CobQ/CobB/MinD/ParA nucleotide binding" evidence="9">
    <location>
        <begin position="367"/>
        <end position="537"/>
    </location>
</feature>
<evidence type="ECO:0000256" key="3">
    <source>
        <dbReference type="ARBA" id="ARBA00022692"/>
    </source>
</evidence>
<evidence type="ECO:0000256" key="8">
    <source>
        <dbReference type="SAM" id="Phobius"/>
    </source>
</evidence>
<sequence length="541" mass="59557">MGKFMRYEHHQAARWSKVSALTSDDGPRPLLLGPILSFLSANWLWLALWAVIGMSLTGTYAMRAEPTYRARAVIILDYRLPVSDGQVPSDSADSAYIDTQIKIIESNDVLLEVVDELALHKDPEFVSVKSGLSSKLAAWRSSLERMIFEARMPTQDATLSAEARPDDELRQIAARQLWSAMRASRAARSYVAEIEVTASSSEKSALVANAIARTYADHQWKFRMEATERESAPLARILTPASPLVERTGVRTPVLLVLGLFAGLGFGICTAAARVVMKRTVGERSDLEDELSIRCLGLVPSVRALRPNPFSRLLPRWLRRSYRKPLSSSALSYAADFPTSLFCEALRLLRSQLVVAASGHRAIVVGVVSACGSEGRSTLIANFAQLLARAGDKVLLIDADFQTRQLTQTLAPLTYLSSDGSDADAESSEVRCLPGIALKFAPLLGPAVDEKLMNRPDWVGRIIATHRKDFDWICVDMPALARCGDALAMVSFLDHLVILAEWNKTDKSALGLALKMLEPQRLKVLGVVLNKVARRKMTLME</sequence>
<evidence type="ECO:0000256" key="7">
    <source>
        <dbReference type="ARBA" id="ARBA00023136"/>
    </source>
</evidence>
<reference evidence="11 12" key="2">
    <citation type="submission" date="2017-12" db="EMBL/GenBank/DDBJ databases">
        <title>Genome sequence of Rhizobium sullae HCNT1 isolated from Sulla coronaria nodules and featuring peculiar denitrification phenotypes.</title>
        <authorList>
            <person name="De Diego-Diaz B."/>
            <person name="Treu L."/>
            <person name="Campanaro S."/>
            <person name="Da Silva Duarte V."/>
            <person name="Basaglia M."/>
            <person name="Favaro L."/>
            <person name="Casella S."/>
            <person name="Squartini A."/>
        </authorList>
    </citation>
    <scope>NUCLEOTIDE SEQUENCE [LARGE SCALE GENOMIC DNA]</scope>
    <source>
        <strain evidence="11 12">HCNT1</strain>
    </source>
</reference>
<dbReference type="Pfam" id="PF01656">
    <property type="entry name" value="CbiA"/>
    <property type="match status" value="1"/>
</dbReference>
<evidence type="ECO:0000259" key="10">
    <source>
        <dbReference type="Pfam" id="PF02706"/>
    </source>
</evidence>
<evidence type="ECO:0000256" key="4">
    <source>
        <dbReference type="ARBA" id="ARBA00022741"/>
    </source>
</evidence>
<evidence type="ECO:0008006" key="13">
    <source>
        <dbReference type="Google" id="ProtNLM"/>
    </source>
</evidence>
<feature type="transmembrane region" description="Helical" evidence="8">
    <location>
        <begin position="254"/>
        <end position="277"/>
    </location>
</feature>
<dbReference type="GO" id="GO:0005886">
    <property type="term" value="C:plasma membrane"/>
    <property type="evidence" value="ECO:0007669"/>
    <property type="project" value="UniProtKB-SubCell"/>
</dbReference>
<evidence type="ECO:0000256" key="2">
    <source>
        <dbReference type="ARBA" id="ARBA00022475"/>
    </source>
</evidence>
<dbReference type="EMBL" id="PIQN01000009">
    <property type="protein sequence ID" value="PKA42820.1"/>
    <property type="molecule type" value="Genomic_DNA"/>
</dbReference>
<dbReference type="Gene3D" id="3.40.50.300">
    <property type="entry name" value="P-loop containing nucleotide triphosphate hydrolases"/>
    <property type="match status" value="1"/>
</dbReference>
<dbReference type="SUPFAM" id="SSF52540">
    <property type="entry name" value="P-loop containing nucleoside triphosphate hydrolases"/>
    <property type="match status" value="1"/>
</dbReference>
<organism evidence="11 12">
    <name type="scientific">Rhizobium sullae</name>
    <name type="common">Rhizobium hedysari</name>
    <dbReference type="NCBI Taxonomy" id="50338"/>
    <lineage>
        <taxon>Bacteria</taxon>
        <taxon>Pseudomonadati</taxon>
        <taxon>Pseudomonadota</taxon>
        <taxon>Alphaproteobacteria</taxon>
        <taxon>Hyphomicrobiales</taxon>
        <taxon>Rhizobiaceae</taxon>
        <taxon>Rhizobium/Agrobacterium group</taxon>
        <taxon>Rhizobium</taxon>
    </lineage>
</organism>
<proteinExistence type="predicted"/>
<reference evidence="11 12" key="1">
    <citation type="submission" date="2017-11" db="EMBL/GenBank/DDBJ databases">
        <authorList>
            <person name="Han C.G."/>
        </authorList>
    </citation>
    <scope>NUCLEOTIDE SEQUENCE [LARGE SCALE GENOMIC DNA]</scope>
    <source>
        <strain evidence="11 12">HCNT1</strain>
    </source>
</reference>
<dbReference type="OrthoDB" id="8404680at2"/>
<comment type="caution">
    <text evidence="11">The sequence shown here is derived from an EMBL/GenBank/DDBJ whole genome shotgun (WGS) entry which is preliminary data.</text>
</comment>
<feature type="domain" description="Polysaccharide chain length determinant N-terminal" evidence="10">
    <location>
        <begin position="33"/>
        <end position="117"/>
    </location>
</feature>
<dbReference type="CDD" id="cd05387">
    <property type="entry name" value="BY-kinase"/>
    <property type="match status" value="1"/>
</dbReference>
<evidence type="ECO:0000259" key="9">
    <source>
        <dbReference type="Pfam" id="PF01656"/>
    </source>
</evidence>
<keyword evidence="5" id="KW-0067">ATP-binding</keyword>
<dbReference type="InterPro" id="IPR002586">
    <property type="entry name" value="CobQ/CobB/MinD/ParA_Nub-bd_dom"/>
</dbReference>
<dbReference type="RefSeq" id="WP_086999752.1">
    <property type="nucleotide sequence ID" value="NZ_PIQN01000009.1"/>
</dbReference>
<keyword evidence="6 8" id="KW-1133">Transmembrane helix</keyword>
<comment type="subcellular location">
    <subcellularLocation>
        <location evidence="1">Cell membrane</location>
        <topology evidence="1">Multi-pass membrane protein</topology>
    </subcellularLocation>
</comment>
<dbReference type="InterPro" id="IPR050445">
    <property type="entry name" value="Bact_polysacc_biosynth/exp"/>
</dbReference>
<dbReference type="PANTHER" id="PTHR32309">
    <property type="entry name" value="TYROSINE-PROTEIN KINASE"/>
    <property type="match status" value="1"/>
</dbReference>
<name>A0A2N0D9N2_RHISU</name>
<keyword evidence="7 8" id="KW-0472">Membrane</keyword>
<dbReference type="GO" id="GO:0004713">
    <property type="term" value="F:protein tyrosine kinase activity"/>
    <property type="evidence" value="ECO:0007669"/>
    <property type="project" value="TreeGrafter"/>
</dbReference>
<dbReference type="InterPro" id="IPR027417">
    <property type="entry name" value="P-loop_NTPase"/>
</dbReference>
<evidence type="ECO:0000313" key="12">
    <source>
        <dbReference type="Proteomes" id="UP000232164"/>
    </source>
</evidence>